<protein>
    <submittedName>
        <fullName evidence="2">Uncharacterized protein</fullName>
    </submittedName>
</protein>
<dbReference type="AlphaFoldDB" id="A0AAD6C9C8"/>
<keyword evidence="3" id="KW-1185">Reference proteome</keyword>
<name>A0AAD6C9C8_9EURO</name>
<dbReference type="Proteomes" id="UP001213681">
    <property type="component" value="Unassembled WGS sequence"/>
</dbReference>
<dbReference type="EMBL" id="JAPVEA010000004">
    <property type="protein sequence ID" value="KAJ5455532.1"/>
    <property type="molecule type" value="Genomic_DNA"/>
</dbReference>
<reference evidence="2" key="2">
    <citation type="journal article" date="2023" name="IMA Fungus">
        <title>Comparative genomic study of the Penicillium genus elucidates a diverse pangenome and 15 lateral gene transfer events.</title>
        <authorList>
            <person name="Petersen C."/>
            <person name="Sorensen T."/>
            <person name="Nielsen M.R."/>
            <person name="Sondergaard T.E."/>
            <person name="Sorensen J.L."/>
            <person name="Fitzpatrick D.A."/>
            <person name="Frisvad J.C."/>
            <person name="Nielsen K.L."/>
        </authorList>
    </citation>
    <scope>NUCLEOTIDE SEQUENCE</scope>
    <source>
        <strain evidence="2">IBT 16125</strain>
    </source>
</reference>
<dbReference type="GeneID" id="81597421"/>
<evidence type="ECO:0000313" key="3">
    <source>
        <dbReference type="Proteomes" id="UP001213681"/>
    </source>
</evidence>
<feature type="region of interest" description="Disordered" evidence="1">
    <location>
        <begin position="182"/>
        <end position="204"/>
    </location>
</feature>
<evidence type="ECO:0000256" key="1">
    <source>
        <dbReference type="SAM" id="MobiDB-lite"/>
    </source>
</evidence>
<reference evidence="2" key="1">
    <citation type="submission" date="2022-12" db="EMBL/GenBank/DDBJ databases">
        <authorList>
            <person name="Petersen C."/>
        </authorList>
    </citation>
    <scope>NUCLEOTIDE SEQUENCE</scope>
    <source>
        <strain evidence="2">IBT 16125</strain>
    </source>
</reference>
<sequence length="204" mass="23096">MLLAGIHRRQEKHSHLVITGRVRPVQRQGEEGIHEAHPATPIGGEQPVYVPAELLELKAKQRKYNPMSCVTRDTRGASSWLTSSQKLRPKIHVQRDRHQRELWETRRLRRFSANCMIIKYRAITATVSRRAVSRRAWVAGSEVDVGCWLRCMAGIDWWRYSRAICTGGLLSVGSSMMGQARVLNSGKPPLEDEDEDQGISSVTS</sequence>
<evidence type="ECO:0000313" key="2">
    <source>
        <dbReference type="EMBL" id="KAJ5455532.1"/>
    </source>
</evidence>
<organism evidence="2 3">
    <name type="scientific">Penicillium daleae</name>
    <dbReference type="NCBI Taxonomy" id="63821"/>
    <lineage>
        <taxon>Eukaryota</taxon>
        <taxon>Fungi</taxon>
        <taxon>Dikarya</taxon>
        <taxon>Ascomycota</taxon>
        <taxon>Pezizomycotina</taxon>
        <taxon>Eurotiomycetes</taxon>
        <taxon>Eurotiomycetidae</taxon>
        <taxon>Eurotiales</taxon>
        <taxon>Aspergillaceae</taxon>
        <taxon>Penicillium</taxon>
    </lineage>
</organism>
<accession>A0AAD6C9C8</accession>
<gene>
    <name evidence="2" type="ORF">N7458_003796</name>
</gene>
<dbReference type="RefSeq" id="XP_056767905.1">
    <property type="nucleotide sequence ID" value="XM_056907178.1"/>
</dbReference>
<comment type="caution">
    <text evidence="2">The sequence shown here is derived from an EMBL/GenBank/DDBJ whole genome shotgun (WGS) entry which is preliminary data.</text>
</comment>
<proteinExistence type="predicted"/>